<dbReference type="Gene3D" id="3.30.70.1890">
    <property type="match status" value="1"/>
</dbReference>
<dbReference type="AlphaFoldDB" id="A0A2T2WXE7"/>
<dbReference type="CDD" id="cd21140">
    <property type="entry name" value="Cas6_I-like"/>
    <property type="match status" value="1"/>
</dbReference>
<dbReference type="PANTHER" id="PTHR36984:SF1">
    <property type="entry name" value="CRISPR-ASSOCIATED ENDORIBONUCLEASE CAS6 1"/>
    <property type="match status" value="1"/>
</dbReference>
<comment type="similarity">
    <text evidence="1 4">Belongs to the CRISPR-associated protein Cas6/Cse3/CasE family.</text>
</comment>
<feature type="domain" description="CRISPR associated protein Cas6 C-terminal" evidence="6">
    <location>
        <begin position="128"/>
        <end position="249"/>
    </location>
</feature>
<evidence type="ECO:0000256" key="4">
    <source>
        <dbReference type="PIRNR" id="PIRNR005054"/>
    </source>
</evidence>
<evidence type="ECO:0000256" key="2">
    <source>
        <dbReference type="ARBA" id="ARBA00022884"/>
    </source>
</evidence>
<keyword evidence="2" id="KW-0694">RNA-binding</keyword>
<proteinExistence type="inferred from homology"/>
<dbReference type="GO" id="GO:0016788">
    <property type="term" value="F:hydrolase activity, acting on ester bonds"/>
    <property type="evidence" value="ECO:0007669"/>
    <property type="project" value="InterPro"/>
</dbReference>
<gene>
    <name evidence="7" type="primary">cas6</name>
    <name evidence="7" type="ORF">C7B43_12760</name>
</gene>
<dbReference type="EMBL" id="PXYT01000031">
    <property type="protein sequence ID" value="PSR26901.1"/>
    <property type="molecule type" value="Genomic_DNA"/>
</dbReference>
<accession>A0A2T2WXE7</accession>
<dbReference type="GO" id="GO:0003723">
    <property type="term" value="F:RNA binding"/>
    <property type="evidence" value="ECO:0007669"/>
    <property type="project" value="UniProtKB-KW"/>
</dbReference>
<dbReference type="PANTHER" id="PTHR36984">
    <property type="entry name" value="CRISPR-ASSOCIATED ENDORIBONUCLEASE CAS6 1"/>
    <property type="match status" value="1"/>
</dbReference>
<evidence type="ECO:0000256" key="3">
    <source>
        <dbReference type="ARBA" id="ARBA00023118"/>
    </source>
</evidence>
<name>A0A2T2WXE7_9FIRM</name>
<evidence type="ECO:0000313" key="7">
    <source>
        <dbReference type="EMBL" id="PSR26901.1"/>
    </source>
</evidence>
<dbReference type="Gene3D" id="3.30.70.1900">
    <property type="match status" value="1"/>
</dbReference>
<comment type="function">
    <text evidence="4">CRISPR (clustered regularly interspaced short palindromic repeat), is an adaptive immune system that provides protection against mobile genetic elements (viruses, transposable elements and conjugative plasmids). CRISPR clusters contain sequences complementary to antecedent mobile elements and target invading nucleic acids. CRISPR clusters are transcribed and processed into CRISPR RNA (crRNA).</text>
</comment>
<evidence type="ECO:0000259" key="6">
    <source>
        <dbReference type="Pfam" id="PF01881"/>
    </source>
</evidence>
<feature type="active site" description="Proton acceptor" evidence="5">
    <location>
        <position position="32"/>
    </location>
</feature>
<sequence>MRVTLELVPKQSSQQTLVLPYHYVEWVQAAIYRSMQEDVAAAIHDVGFPVEKRSFRLFSFSRIQGRFRQAKETIEFVFPVRLIIASPLKLLIQQFVNALVMRNEFILGPQVCRIASVSVDDYVVPGSRVRVRTLSPLTVHSTLNKPDGSHYTVYFHPKEHEFQQLIIENLLRKYTVVTGKPFVMEPAESLPFRIRVKNEPKLNIVRYKDTVIKGYSGVFDIEGPKDLLQVGWDAGFGARNSQGFGLVEMAGSYSKGV</sequence>
<dbReference type="PIRSF" id="PIRSF005054">
    <property type="entry name" value="PF1131"/>
    <property type="match status" value="1"/>
</dbReference>
<dbReference type="InterPro" id="IPR045747">
    <property type="entry name" value="CRISPR-assoc_prot_Cas6_N_sf"/>
</dbReference>
<dbReference type="GO" id="GO:0051607">
    <property type="term" value="P:defense response to virus"/>
    <property type="evidence" value="ECO:0007669"/>
    <property type="project" value="UniProtKB-KW"/>
</dbReference>
<dbReference type="InterPro" id="IPR049435">
    <property type="entry name" value="Cas_Cas6_C"/>
</dbReference>
<dbReference type="InterPro" id="IPR010156">
    <property type="entry name" value="CRISPR-assoc_prot_Cas6"/>
</dbReference>
<organism evidence="7 8">
    <name type="scientific">Sulfobacillus benefaciens</name>
    <dbReference type="NCBI Taxonomy" id="453960"/>
    <lineage>
        <taxon>Bacteria</taxon>
        <taxon>Bacillati</taxon>
        <taxon>Bacillota</taxon>
        <taxon>Clostridia</taxon>
        <taxon>Eubacteriales</taxon>
        <taxon>Clostridiales Family XVII. Incertae Sedis</taxon>
        <taxon>Sulfobacillus</taxon>
    </lineage>
</organism>
<evidence type="ECO:0000256" key="1">
    <source>
        <dbReference type="ARBA" id="ARBA00005937"/>
    </source>
</evidence>
<comment type="caution">
    <text evidence="7">The sequence shown here is derived from an EMBL/GenBank/DDBJ whole genome shotgun (WGS) entry which is preliminary data.</text>
</comment>
<feature type="active site" description="Proton donor" evidence="5">
    <location>
        <position position="44"/>
    </location>
</feature>
<evidence type="ECO:0000256" key="5">
    <source>
        <dbReference type="PIRSR" id="PIRSR005054-50"/>
    </source>
</evidence>
<evidence type="ECO:0000313" key="8">
    <source>
        <dbReference type="Proteomes" id="UP000242699"/>
    </source>
</evidence>
<reference evidence="7 8" key="1">
    <citation type="journal article" date="2014" name="BMC Genomics">
        <title>Comparison of environmental and isolate Sulfobacillus genomes reveals diverse carbon, sulfur, nitrogen, and hydrogen metabolisms.</title>
        <authorList>
            <person name="Justice N.B."/>
            <person name="Norman A."/>
            <person name="Brown C.T."/>
            <person name="Singh A."/>
            <person name="Thomas B.C."/>
            <person name="Banfield J.F."/>
        </authorList>
    </citation>
    <scope>NUCLEOTIDE SEQUENCE [LARGE SCALE GENOMIC DNA]</scope>
    <source>
        <strain evidence="7">AMDSBA1</strain>
    </source>
</reference>
<dbReference type="Pfam" id="PF01881">
    <property type="entry name" value="Cas_Cas6_C"/>
    <property type="match status" value="1"/>
</dbReference>
<keyword evidence="3" id="KW-0051">Antiviral defense</keyword>
<dbReference type="NCBIfam" id="TIGR01877">
    <property type="entry name" value="cas_cas6"/>
    <property type="match status" value="1"/>
</dbReference>
<dbReference type="Proteomes" id="UP000242699">
    <property type="component" value="Unassembled WGS sequence"/>
</dbReference>
<protein>
    <recommendedName>
        <fullName evidence="4">CRISPR-associated endoribonuclease</fullName>
    </recommendedName>
</protein>